<keyword evidence="3 13" id="KW-0963">Cytoplasm</keyword>
<evidence type="ECO:0000259" key="17">
    <source>
        <dbReference type="PROSITE" id="PS51192"/>
    </source>
</evidence>
<dbReference type="PANTHER" id="PTHR24029:SF0">
    <property type="entry name" value="UVRABC SYSTEM PROTEIN B"/>
    <property type="match status" value="1"/>
</dbReference>
<dbReference type="HAMAP" id="MF_00204">
    <property type="entry name" value="UvrB"/>
    <property type="match status" value="1"/>
</dbReference>
<dbReference type="NCBIfam" id="NF003673">
    <property type="entry name" value="PRK05298.1"/>
    <property type="match status" value="1"/>
</dbReference>
<dbReference type="OrthoDB" id="9806651at2"/>
<feature type="short sequence motif" description="Beta-hairpin" evidence="13">
    <location>
        <begin position="134"/>
        <end position="157"/>
    </location>
</feature>
<protein>
    <recommendedName>
        <fullName evidence="12 13">UvrABC system protein B</fullName>
        <shortName evidence="13">Protein UvrB</shortName>
    </recommendedName>
    <alternativeName>
        <fullName evidence="13">Excinuclease ABC subunit B</fullName>
    </alternativeName>
</protein>
<dbReference type="GO" id="GO:0003677">
    <property type="term" value="F:DNA binding"/>
    <property type="evidence" value="ECO:0007669"/>
    <property type="project" value="UniProtKB-UniRule"/>
</dbReference>
<evidence type="ECO:0000256" key="5">
    <source>
        <dbReference type="ARBA" id="ARBA00022763"/>
    </source>
</evidence>
<evidence type="ECO:0000256" key="10">
    <source>
        <dbReference type="ARBA" id="ARBA00023236"/>
    </source>
</evidence>
<dbReference type="SUPFAM" id="SSF52540">
    <property type="entry name" value="P-loop containing nucleoside triphosphate hydrolases"/>
    <property type="match status" value="2"/>
</dbReference>
<evidence type="ECO:0000313" key="20">
    <source>
        <dbReference type="Proteomes" id="UP000273675"/>
    </source>
</evidence>
<dbReference type="PROSITE" id="PS50151">
    <property type="entry name" value="UVR"/>
    <property type="match status" value="1"/>
</dbReference>
<sequence>MAKLTLDDTLTAPEDFVLDTLTSVSTAGEWTPHRPDRPEKSEGGQRFQCVSEYSPKGDQPQAIEELVAGLKDEERDQVLLGATGTGKTFTMAKIIEAVQRPALILAPNKTLAAQLYGEFKSFFPNNAVEYFVSYYDYYMPEAYVPRTDTYIEKESSINEAIDRMRHAATRSILERDDVIIVASVSCIYGIGSVETYTAMTFELKPGDIADPRAITRQLVDLQYTRNDAAFIRGTFRIRGDNLEVFPAHYDDRAWRIGFFGDEVEQITEFDPLTGKTMTELKSVKFYANSHYVTPRPTLNQAVVKIKAELKERLAWMEANGQLLEAQRLQQRTEFDLEMLGATGSCAGIENYSRYLTGRKPGEPPPTLFEYIPEDALVFADESHVSIPQLGAMYKGDYSRKKTLTDHGFRLPSCLDNRPLKFEEWDAMRPQTISVSATPGQWELNQTGGVFTEQVIRPTGLIDPPVEIRPVSTDGASQVDDVIDEARATAEKGFRTLVTTLTKRMAEDLTEYMHEQGLKVRYMHSDVDTVERIELIRDLRLGVYDVLIGINLLREGLDIPECGLVAILDADKEGFLRSETSLVQTIGRAARNADSKVILYADRITGSMQRAMDETNRRRTKQIAHNEEHGITPTTITRGISDILEEVMESQAKGRGVAAKGRKKGDGKPKGLREADQAAFVAGDNVVAVIADLEKRMREAAADLEFEEAARLRDEVLALRGE</sequence>
<evidence type="ECO:0000256" key="4">
    <source>
        <dbReference type="ARBA" id="ARBA00022741"/>
    </source>
</evidence>
<evidence type="ECO:0000256" key="11">
    <source>
        <dbReference type="ARBA" id="ARBA00026033"/>
    </source>
</evidence>
<dbReference type="InterPro" id="IPR041471">
    <property type="entry name" value="UvrB_inter"/>
</dbReference>
<dbReference type="Proteomes" id="UP000273675">
    <property type="component" value="Unassembled WGS sequence"/>
</dbReference>
<dbReference type="SMART" id="SM00490">
    <property type="entry name" value="HELICc"/>
    <property type="match status" value="1"/>
</dbReference>
<dbReference type="InterPro" id="IPR027417">
    <property type="entry name" value="P-loop_NTPase"/>
</dbReference>
<dbReference type="Gene3D" id="3.40.50.300">
    <property type="entry name" value="P-loop containing nucleotide triphosphate hydrolases"/>
    <property type="match status" value="3"/>
</dbReference>
<dbReference type="GO" id="GO:0016887">
    <property type="term" value="F:ATP hydrolysis activity"/>
    <property type="evidence" value="ECO:0007669"/>
    <property type="project" value="InterPro"/>
</dbReference>
<dbReference type="GO" id="GO:0009432">
    <property type="term" value="P:SOS response"/>
    <property type="evidence" value="ECO:0007669"/>
    <property type="project" value="UniProtKB-UniRule"/>
</dbReference>
<comment type="domain">
    <text evidence="13">The beta-hairpin motif is involved in DNA binding.</text>
</comment>
<dbReference type="InterPro" id="IPR001943">
    <property type="entry name" value="UVR_dom"/>
</dbReference>
<accession>A0A495DDP6</accession>
<keyword evidence="5 13" id="KW-0227">DNA damage</keyword>
<gene>
    <name evidence="13" type="primary">uvrB</name>
    <name evidence="19" type="ORF">C7435_1591</name>
</gene>
<evidence type="ECO:0000256" key="13">
    <source>
        <dbReference type="HAMAP-Rule" id="MF_00204"/>
    </source>
</evidence>
<dbReference type="PROSITE" id="PS51192">
    <property type="entry name" value="HELICASE_ATP_BIND_1"/>
    <property type="match status" value="1"/>
</dbReference>
<dbReference type="Pfam" id="PF02151">
    <property type="entry name" value="UVR"/>
    <property type="match status" value="1"/>
</dbReference>
<dbReference type="InterPro" id="IPR001650">
    <property type="entry name" value="Helicase_C-like"/>
</dbReference>
<keyword evidence="7 13" id="KW-0067">ATP-binding</keyword>
<dbReference type="PROSITE" id="PS51194">
    <property type="entry name" value="HELICASE_CTER"/>
    <property type="match status" value="1"/>
</dbReference>
<comment type="caution">
    <text evidence="19">The sequence shown here is derived from an EMBL/GenBank/DDBJ whole genome shotgun (WGS) entry which is preliminary data.</text>
</comment>
<evidence type="ECO:0000259" key="16">
    <source>
        <dbReference type="PROSITE" id="PS50151"/>
    </source>
</evidence>
<comment type="function">
    <text evidence="13">The UvrABC repair system catalyzes the recognition and processing of DNA lesions. A damage recognition complex composed of 2 UvrA and 2 UvrB subunits scans DNA for abnormalities. Upon binding of the UvrA(2)B(2) complex to a putative damaged site, the DNA wraps around one UvrB monomer. DNA wrap is dependent on ATP binding by UvrB and probably causes local melting of the DNA helix, facilitating insertion of UvrB beta-hairpin between the DNA strands. Then UvrB probes one DNA strand for the presence of a lesion. If a lesion is found the UvrA subunits dissociate and the UvrB-DNA preincision complex is formed. This complex is subsequently bound by UvrC and the second UvrB is released. If no lesion is found, the DNA wraps around the other UvrB subunit that will check the other stand for damage.</text>
</comment>
<dbReference type="GO" id="GO:0005524">
    <property type="term" value="F:ATP binding"/>
    <property type="evidence" value="ECO:0007669"/>
    <property type="project" value="UniProtKB-UniRule"/>
</dbReference>
<dbReference type="GO" id="GO:0005737">
    <property type="term" value="C:cytoplasm"/>
    <property type="evidence" value="ECO:0007669"/>
    <property type="project" value="UniProtKB-SubCell"/>
</dbReference>
<dbReference type="Pfam" id="PF04851">
    <property type="entry name" value="ResIII"/>
    <property type="match status" value="1"/>
</dbReference>
<dbReference type="Pfam" id="PF17757">
    <property type="entry name" value="UvrB_inter"/>
    <property type="match status" value="1"/>
</dbReference>
<feature type="compositionally biased region" description="Basic and acidic residues" evidence="15">
    <location>
        <begin position="31"/>
        <end position="43"/>
    </location>
</feature>
<dbReference type="Gene3D" id="4.10.860.10">
    <property type="entry name" value="UVR domain"/>
    <property type="match status" value="1"/>
</dbReference>
<evidence type="ECO:0000259" key="18">
    <source>
        <dbReference type="PROSITE" id="PS51194"/>
    </source>
</evidence>
<dbReference type="InterPro" id="IPR024759">
    <property type="entry name" value="UvrB_YAD/RRR_dom"/>
</dbReference>
<reference evidence="19 20" key="1">
    <citation type="submission" date="2018-10" db="EMBL/GenBank/DDBJ databases">
        <title>Genomic Encyclopedia of Type Strains, Phase IV (KMG-IV): sequencing the most valuable type-strain genomes for metagenomic binning, comparative biology and taxonomic classification.</title>
        <authorList>
            <person name="Goeker M."/>
        </authorList>
    </citation>
    <scope>NUCLEOTIDE SEQUENCE [LARGE SCALE GENOMIC DNA]</scope>
    <source>
        <strain evidence="19 20">DSM 4734</strain>
    </source>
</reference>
<feature type="domain" description="Helicase ATP-binding" evidence="17">
    <location>
        <begin position="68"/>
        <end position="200"/>
    </location>
</feature>
<dbReference type="SMART" id="SM00487">
    <property type="entry name" value="DEXDc"/>
    <property type="match status" value="1"/>
</dbReference>
<keyword evidence="4 13" id="KW-0547">Nucleotide-binding</keyword>
<evidence type="ECO:0000256" key="3">
    <source>
        <dbReference type="ARBA" id="ARBA00022490"/>
    </source>
</evidence>
<dbReference type="Pfam" id="PF12344">
    <property type="entry name" value="UvrB"/>
    <property type="match status" value="1"/>
</dbReference>
<dbReference type="EMBL" id="RBIM01000003">
    <property type="protein sequence ID" value="RKR00383.1"/>
    <property type="molecule type" value="Genomic_DNA"/>
</dbReference>
<evidence type="ECO:0000256" key="2">
    <source>
        <dbReference type="ARBA" id="ARBA00008533"/>
    </source>
</evidence>
<dbReference type="GO" id="GO:0006289">
    <property type="term" value="P:nucleotide-excision repair"/>
    <property type="evidence" value="ECO:0007669"/>
    <property type="project" value="UniProtKB-UniRule"/>
</dbReference>
<proteinExistence type="inferred from homology"/>
<comment type="subcellular location">
    <subcellularLocation>
        <location evidence="1 13 14">Cytoplasm</location>
    </subcellularLocation>
</comment>
<dbReference type="AlphaFoldDB" id="A0A495DDP6"/>
<evidence type="ECO:0000256" key="9">
    <source>
        <dbReference type="ARBA" id="ARBA00023204"/>
    </source>
</evidence>
<evidence type="ECO:0000256" key="6">
    <source>
        <dbReference type="ARBA" id="ARBA00022769"/>
    </source>
</evidence>
<dbReference type="SUPFAM" id="SSF46600">
    <property type="entry name" value="C-terminal UvrC-binding domain of UvrB"/>
    <property type="match status" value="1"/>
</dbReference>
<dbReference type="GO" id="GO:0009380">
    <property type="term" value="C:excinuclease repair complex"/>
    <property type="evidence" value="ECO:0007669"/>
    <property type="project" value="InterPro"/>
</dbReference>
<evidence type="ECO:0000313" key="19">
    <source>
        <dbReference type="EMBL" id="RKR00383.1"/>
    </source>
</evidence>
<dbReference type="NCBIfam" id="TIGR00631">
    <property type="entry name" value="uvrb"/>
    <property type="match status" value="1"/>
</dbReference>
<dbReference type="InterPro" id="IPR006935">
    <property type="entry name" value="Helicase/UvrB_N"/>
</dbReference>
<dbReference type="InterPro" id="IPR036876">
    <property type="entry name" value="UVR_dom_sf"/>
</dbReference>
<keyword evidence="9 13" id="KW-0234">DNA repair</keyword>
<keyword evidence="10 13" id="KW-0742">SOS response</keyword>
<dbReference type="PANTHER" id="PTHR24029">
    <property type="entry name" value="UVRABC SYSTEM PROTEIN B"/>
    <property type="match status" value="1"/>
</dbReference>
<keyword evidence="6 13" id="KW-0228">DNA excision</keyword>
<comment type="subunit">
    <text evidence="11 13 14">Forms a heterotetramer with UvrA during the search for lesions. Interacts with UvrC in an incision complex.</text>
</comment>
<dbReference type="GO" id="GO:0009381">
    <property type="term" value="F:excinuclease ABC activity"/>
    <property type="evidence" value="ECO:0007669"/>
    <property type="project" value="UniProtKB-UniRule"/>
</dbReference>
<dbReference type="CDD" id="cd17916">
    <property type="entry name" value="DEXHc_UvrB"/>
    <property type="match status" value="1"/>
</dbReference>
<evidence type="ECO:0000256" key="8">
    <source>
        <dbReference type="ARBA" id="ARBA00022881"/>
    </source>
</evidence>
<dbReference type="InterPro" id="IPR004807">
    <property type="entry name" value="UvrB"/>
</dbReference>
<comment type="similarity">
    <text evidence="2 13 14">Belongs to the UvrB family.</text>
</comment>
<name>A0A495DDP6_9PROT</name>
<dbReference type="InterPro" id="IPR014001">
    <property type="entry name" value="Helicase_ATP-bd"/>
</dbReference>
<feature type="domain" description="UVR" evidence="16">
    <location>
        <begin position="686"/>
        <end position="721"/>
    </location>
</feature>
<feature type="domain" description="Helicase C-terminal" evidence="18">
    <location>
        <begin position="477"/>
        <end position="630"/>
    </location>
</feature>
<organism evidence="19 20">
    <name type="scientific">Maricaulis maris</name>
    <dbReference type="NCBI Taxonomy" id="74318"/>
    <lineage>
        <taxon>Bacteria</taxon>
        <taxon>Pseudomonadati</taxon>
        <taxon>Pseudomonadota</taxon>
        <taxon>Alphaproteobacteria</taxon>
        <taxon>Maricaulales</taxon>
        <taxon>Maricaulaceae</taxon>
        <taxon>Maricaulis</taxon>
    </lineage>
</organism>
<evidence type="ECO:0000256" key="12">
    <source>
        <dbReference type="ARBA" id="ARBA00029504"/>
    </source>
</evidence>
<dbReference type="RefSeq" id="WP_121210696.1">
    <property type="nucleotide sequence ID" value="NZ_RBIM01000003.1"/>
</dbReference>
<dbReference type="CDD" id="cd18790">
    <property type="entry name" value="SF2_C_UvrB"/>
    <property type="match status" value="1"/>
</dbReference>
<evidence type="ECO:0000256" key="15">
    <source>
        <dbReference type="SAM" id="MobiDB-lite"/>
    </source>
</evidence>
<evidence type="ECO:0000256" key="7">
    <source>
        <dbReference type="ARBA" id="ARBA00022840"/>
    </source>
</evidence>
<feature type="region of interest" description="Disordered" evidence="15">
    <location>
        <begin position="23"/>
        <end position="46"/>
    </location>
</feature>
<keyword evidence="8 13" id="KW-0267">Excision nuclease</keyword>
<evidence type="ECO:0000256" key="1">
    <source>
        <dbReference type="ARBA" id="ARBA00004496"/>
    </source>
</evidence>
<dbReference type="Pfam" id="PF00271">
    <property type="entry name" value="Helicase_C"/>
    <property type="match status" value="1"/>
</dbReference>
<evidence type="ECO:0000256" key="14">
    <source>
        <dbReference type="RuleBase" id="RU003587"/>
    </source>
</evidence>
<feature type="binding site" evidence="13">
    <location>
        <begin position="81"/>
        <end position="88"/>
    </location>
    <ligand>
        <name>ATP</name>
        <dbReference type="ChEBI" id="CHEBI:30616"/>
    </ligand>
</feature>